<dbReference type="InterPro" id="IPR011047">
    <property type="entry name" value="Quinoprotein_ADH-like_sf"/>
</dbReference>
<dbReference type="Gene3D" id="2.130.10.10">
    <property type="entry name" value="YVTN repeat-like/Quinoprotein amine dehydrogenase"/>
    <property type="match status" value="1"/>
</dbReference>
<dbReference type="SUPFAM" id="SSF50998">
    <property type="entry name" value="Quinoprotein alcohol dehydrogenase-like"/>
    <property type="match status" value="1"/>
</dbReference>
<protein>
    <submittedName>
        <fullName evidence="1">Uncharacterized protein</fullName>
    </submittedName>
</protein>
<name>A0A382F4A7_9ZZZZ</name>
<organism evidence="1">
    <name type="scientific">marine metagenome</name>
    <dbReference type="NCBI Taxonomy" id="408172"/>
    <lineage>
        <taxon>unclassified sequences</taxon>
        <taxon>metagenomes</taxon>
        <taxon>ecological metagenomes</taxon>
    </lineage>
</organism>
<proteinExistence type="predicted"/>
<evidence type="ECO:0000313" key="1">
    <source>
        <dbReference type="EMBL" id="SVB57515.1"/>
    </source>
</evidence>
<dbReference type="EMBL" id="UINC01047800">
    <property type="protein sequence ID" value="SVB57515.1"/>
    <property type="molecule type" value="Genomic_DNA"/>
</dbReference>
<sequence length="152" mass="16690">MESPSKGYLDVGHLELGGTIQSHSSKFIPSDKAEFNRNMLSRNKIISVCLLLLVITLSGCSRINSAQGWSGILVDDDRLILASMDGHIMVLDKNTGKHMWEPDLMRVKEKDEKKRAAYGLPAVSNGILFVGVYSGKIQAVEVDTGRTVETEV</sequence>
<dbReference type="InterPro" id="IPR015943">
    <property type="entry name" value="WD40/YVTN_repeat-like_dom_sf"/>
</dbReference>
<accession>A0A382F4A7</accession>
<dbReference type="SMART" id="SM00564">
    <property type="entry name" value="PQQ"/>
    <property type="match status" value="2"/>
</dbReference>
<dbReference type="InterPro" id="IPR018391">
    <property type="entry name" value="PQQ_b-propeller_rpt"/>
</dbReference>
<reference evidence="1" key="1">
    <citation type="submission" date="2018-05" db="EMBL/GenBank/DDBJ databases">
        <authorList>
            <person name="Lanie J.A."/>
            <person name="Ng W.-L."/>
            <person name="Kazmierczak K.M."/>
            <person name="Andrzejewski T.M."/>
            <person name="Davidsen T.M."/>
            <person name="Wayne K.J."/>
            <person name="Tettelin H."/>
            <person name="Glass J.I."/>
            <person name="Rusch D."/>
            <person name="Podicherti R."/>
            <person name="Tsui H.-C.T."/>
            <person name="Winkler M.E."/>
        </authorList>
    </citation>
    <scope>NUCLEOTIDE SEQUENCE</scope>
</reference>
<dbReference type="AlphaFoldDB" id="A0A382F4A7"/>
<feature type="non-terminal residue" evidence="1">
    <location>
        <position position="152"/>
    </location>
</feature>
<gene>
    <name evidence="1" type="ORF">METZ01_LOCUS210369</name>
</gene>